<feature type="compositionally biased region" description="Basic and acidic residues" evidence="6">
    <location>
        <begin position="119"/>
        <end position="128"/>
    </location>
</feature>
<accession>A0A8J4V8M8</accession>
<evidence type="ECO:0000256" key="6">
    <source>
        <dbReference type="SAM" id="MobiDB-lite"/>
    </source>
</evidence>
<dbReference type="GO" id="GO:0005794">
    <property type="term" value="C:Golgi apparatus"/>
    <property type="evidence" value="ECO:0007669"/>
    <property type="project" value="TreeGrafter"/>
</dbReference>
<reference evidence="10" key="1">
    <citation type="submission" date="2020-01" db="EMBL/GenBank/DDBJ databases">
        <title>Development of genomics and gene disruption for Polysphondylium violaceum indicates a role for the polyketide synthase stlB in stalk morphogenesis.</title>
        <authorList>
            <person name="Narita B."/>
            <person name="Kawabe Y."/>
            <person name="Kin K."/>
            <person name="Saito T."/>
            <person name="Gibbs R."/>
            <person name="Kuspa A."/>
            <person name="Muzny D."/>
            <person name="Queller D."/>
            <person name="Richards S."/>
            <person name="Strassman J."/>
            <person name="Sucgang R."/>
            <person name="Worley K."/>
            <person name="Schaap P."/>
        </authorList>
    </citation>
    <scope>NUCLEOTIDE SEQUENCE</scope>
    <source>
        <strain evidence="10">QSvi11</strain>
    </source>
</reference>
<feature type="transmembrane region" description="Helical" evidence="7">
    <location>
        <begin position="365"/>
        <end position="389"/>
    </location>
</feature>
<feature type="domain" description="EXS" evidence="8">
    <location>
        <begin position="525"/>
        <end position="725"/>
    </location>
</feature>
<dbReference type="Pfam" id="PF03105">
    <property type="entry name" value="SPX"/>
    <property type="match status" value="2"/>
</dbReference>
<dbReference type="PROSITE" id="PS51380">
    <property type="entry name" value="EXS"/>
    <property type="match status" value="1"/>
</dbReference>
<dbReference type="GO" id="GO:0005886">
    <property type="term" value="C:plasma membrane"/>
    <property type="evidence" value="ECO:0007669"/>
    <property type="project" value="TreeGrafter"/>
</dbReference>
<gene>
    <name evidence="10" type="ORF">CYY_003485</name>
</gene>
<evidence type="ECO:0000256" key="1">
    <source>
        <dbReference type="ARBA" id="ARBA00004141"/>
    </source>
</evidence>
<evidence type="ECO:0000313" key="11">
    <source>
        <dbReference type="Proteomes" id="UP000695562"/>
    </source>
</evidence>
<comment type="caution">
    <text evidence="10">The sequence shown here is derived from an EMBL/GenBank/DDBJ whole genome shotgun (WGS) entry which is preliminary data.</text>
</comment>
<evidence type="ECO:0008006" key="12">
    <source>
        <dbReference type="Google" id="ProtNLM"/>
    </source>
</evidence>
<evidence type="ECO:0000313" key="10">
    <source>
        <dbReference type="EMBL" id="KAF2075224.1"/>
    </source>
</evidence>
<feature type="transmembrane region" description="Helical" evidence="7">
    <location>
        <begin position="641"/>
        <end position="662"/>
    </location>
</feature>
<dbReference type="PANTHER" id="PTHR10783">
    <property type="entry name" value="XENOTROPIC AND POLYTROPIC RETROVIRUS RECEPTOR 1-RELATED"/>
    <property type="match status" value="1"/>
</dbReference>
<feature type="transmembrane region" description="Helical" evidence="7">
    <location>
        <begin position="445"/>
        <end position="465"/>
    </location>
</feature>
<evidence type="ECO:0000256" key="5">
    <source>
        <dbReference type="ARBA" id="ARBA00023136"/>
    </source>
</evidence>
<evidence type="ECO:0000259" key="9">
    <source>
        <dbReference type="PROSITE" id="PS51382"/>
    </source>
</evidence>
<keyword evidence="4 7" id="KW-1133">Transmembrane helix</keyword>
<dbReference type="PANTHER" id="PTHR10783:SF103">
    <property type="entry name" value="SOLUTE CARRIER FAMILY 53 MEMBER 1"/>
    <property type="match status" value="1"/>
</dbReference>
<dbReference type="GO" id="GO:0006817">
    <property type="term" value="P:phosphate ion transport"/>
    <property type="evidence" value="ECO:0007669"/>
    <property type="project" value="TreeGrafter"/>
</dbReference>
<feature type="compositionally biased region" description="Low complexity" evidence="6">
    <location>
        <begin position="741"/>
        <end position="761"/>
    </location>
</feature>
<sequence>MKFGKYLQRHQVPEWRKKYVFYKQFKKQIKAIKRSLNEDEFSVPSQHQQQQSSSNLQDSNMLNESMIQIQKERNTEREEKKFEAMLAEEFEKVNSFYLQQEDIFIKQFNDIRERLDTLPAGKDKESKRPAWYSKTGILHHHPSESRKSGSHSRTPSNGSGASSPLSDLTNSTNIRHRLKVAAASEPASPAQPIPNAFKVIAHATNAETYWSSKKLNVTKVRRALKRALEENYREIQVLKEYVSLNHTAFRKIFKKYDKILGRSRSVEGMRFVESQYFNSSKKLVVAETEIEDLYINVFKHGNRRDGMAKLRVPKEYHAPPHIVFSTGALTGASIVLFIFCIRYMIGFVSVFYFDSETPIDFLSIFMLFRFIGLPIILLWYFGILFYVCSGKKINLFLILGWDARSHITHYHILLLAASLTFLWTGALFLYIYIATHFSGRLPVLFPFLLIIIILSVVFCPFNIFFRQSRMWLITTFGRIFSAPFLPVKFKDFFFGDQLTSLSIVLSDMEYVFCYFVKDLWSGDDLCWRINPYVKPCLISIPPLLRALQSLRRYRDAKQRVHLLNFGKYSMSILSIVTSAIAHAQLTPDPGNFGLMALWYFTASISTIYSCAWDFLMDWGVLRLHSRNFLLRDHLYYRHKSVYYFAIVSNIIMRVSWAVNISFESYSSKTKELIVLITSIIEVTRRFQWNFFRLENEHLSNVGKFKAFELRIPETFSIAGKLSQMVLPDPIEEEKHEESTKLENQSSTTEDDNNQSSSTNSSPACENHQAINTPPSSPEDLVAANIVALDD</sequence>
<dbReference type="Proteomes" id="UP000695562">
    <property type="component" value="Unassembled WGS sequence"/>
</dbReference>
<evidence type="ECO:0000256" key="4">
    <source>
        <dbReference type="ARBA" id="ARBA00022989"/>
    </source>
</evidence>
<keyword evidence="3 7" id="KW-0812">Transmembrane</keyword>
<keyword evidence="5 7" id="KW-0472">Membrane</keyword>
<evidence type="ECO:0000256" key="2">
    <source>
        <dbReference type="ARBA" id="ARBA00009665"/>
    </source>
</evidence>
<comment type="subcellular location">
    <subcellularLocation>
        <location evidence="1">Membrane</location>
        <topology evidence="1">Multi-pass membrane protein</topology>
    </subcellularLocation>
</comment>
<feature type="transmembrane region" description="Helical" evidence="7">
    <location>
        <begin position="322"/>
        <end position="345"/>
    </location>
</feature>
<feature type="transmembrane region" description="Helical" evidence="7">
    <location>
        <begin position="562"/>
        <end position="585"/>
    </location>
</feature>
<protein>
    <recommendedName>
        <fullName evidence="12">SPX domain-containing protein</fullName>
    </recommendedName>
</protein>
<proteinExistence type="inferred from homology"/>
<evidence type="ECO:0000259" key="8">
    <source>
        <dbReference type="PROSITE" id="PS51380"/>
    </source>
</evidence>
<dbReference type="GO" id="GO:0016036">
    <property type="term" value="P:cellular response to phosphate starvation"/>
    <property type="evidence" value="ECO:0007669"/>
    <property type="project" value="TreeGrafter"/>
</dbReference>
<feature type="compositionally biased region" description="Polar residues" evidence="6">
    <location>
        <begin position="151"/>
        <end position="169"/>
    </location>
</feature>
<name>A0A8J4V8M8_9MYCE</name>
<feature type="region of interest" description="Disordered" evidence="6">
    <location>
        <begin position="40"/>
        <end position="62"/>
    </location>
</feature>
<dbReference type="InterPro" id="IPR004342">
    <property type="entry name" value="EXS_C"/>
</dbReference>
<feature type="transmembrane region" description="Helical" evidence="7">
    <location>
        <begin position="410"/>
        <end position="433"/>
    </location>
</feature>
<feature type="compositionally biased region" description="Low complexity" evidence="6">
    <location>
        <begin position="42"/>
        <end position="59"/>
    </location>
</feature>
<dbReference type="PROSITE" id="PS51382">
    <property type="entry name" value="SPX"/>
    <property type="match status" value="1"/>
</dbReference>
<organism evidence="10 11">
    <name type="scientific">Polysphondylium violaceum</name>
    <dbReference type="NCBI Taxonomy" id="133409"/>
    <lineage>
        <taxon>Eukaryota</taxon>
        <taxon>Amoebozoa</taxon>
        <taxon>Evosea</taxon>
        <taxon>Eumycetozoa</taxon>
        <taxon>Dictyostelia</taxon>
        <taxon>Dictyosteliales</taxon>
        <taxon>Dictyosteliaceae</taxon>
        <taxon>Polysphondylium</taxon>
    </lineage>
</organism>
<feature type="region of interest" description="Disordered" evidence="6">
    <location>
        <begin position="731"/>
        <end position="780"/>
    </location>
</feature>
<dbReference type="OrthoDB" id="9970435at2759"/>
<dbReference type="Pfam" id="PF03124">
    <property type="entry name" value="EXS"/>
    <property type="match status" value="1"/>
</dbReference>
<keyword evidence="11" id="KW-1185">Reference proteome</keyword>
<dbReference type="EMBL" id="AJWJ01000109">
    <property type="protein sequence ID" value="KAF2075224.1"/>
    <property type="molecule type" value="Genomic_DNA"/>
</dbReference>
<evidence type="ECO:0000256" key="7">
    <source>
        <dbReference type="SAM" id="Phobius"/>
    </source>
</evidence>
<evidence type="ECO:0000256" key="3">
    <source>
        <dbReference type="ARBA" id="ARBA00022692"/>
    </source>
</evidence>
<dbReference type="InterPro" id="IPR004331">
    <property type="entry name" value="SPX_dom"/>
</dbReference>
<dbReference type="CDD" id="cd14475">
    <property type="entry name" value="SPX_SYG1_like"/>
    <property type="match status" value="1"/>
</dbReference>
<feature type="transmembrane region" description="Helical" evidence="7">
    <location>
        <begin position="597"/>
        <end position="620"/>
    </location>
</feature>
<feature type="region of interest" description="Disordered" evidence="6">
    <location>
        <begin position="119"/>
        <end position="169"/>
    </location>
</feature>
<comment type="similarity">
    <text evidence="2">Belongs to the SYG1 (TC 2.A.94) family.</text>
</comment>
<dbReference type="GO" id="GO:0000822">
    <property type="term" value="F:inositol hexakisphosphate binding"/>
    <property type="evidence" value="ECO:0007669"/>
    <property type="project" value="TreeGrafter"/>
</dbReference>
<dbReference type="AlphaFoldDB" id="A0A8J4V8M8"/>
<feature type="domain" description="SPX" evidence="9">
    <location>
        <begin position="1"/>
        <end position="270"/>
    </location>
</feature>